<dbReference type="GO" id="GO:0005737">
    <property type="term" value="C:cytoplasm"/>
    <property type="evidence" value="ECO:0007669"/>
    <property type="project" value="TreeGrafter"/>
</dbReference>
<feature type="compositionally biased region" description="Polar residues" evidence="5">
    <location>
        <begin position="324"/>
        <end position="336"/>
    </location>
</feature>
<dbReference type="GO" id="GO:0043409">
    <property type="term" value="P:negative regulation of MAPK cascade"/>
    <property type="evidence" value="ECO:0007669"/>
    <property type="project" value="TreeGrafter"/>
</dbReference>
<dbReference type="PROSITE" id="PS50056">
    <property type="entry name" value="TYR_PHOSPHATASE_2"/>
    <property type="match status" value="1"/>
</dbReference>
<dbReference type="InParanoid" id="A0A286URY8"/>
<evidence type="ECO:0000259" key="6">
    <source>
        <dbReference type="PROSITE" id="PS50054"/>
    </source>
</evidence>
<dbReference type="Proteomes" id="UP000217199">
    <property type="component" value="Unassembled WGS sequence"/>
</dbReference>
<protein>
    <recommendedName>
        <fullName evidence="2">protein-tyrosine-phosphatase</fullName>
        <ecNumber evidence="2">3.1.3.48</ecNumber>
    </recommendedName>
</protein>
<dbReference type="InterPro" id="IPR020422">
    <property type="entry name" value="TYR_PHOSPHATASE_DUAL_dom"/>
</dbReference>
<feature type="region of interest" description="Disordered" evidence="5">
    <location>
        <begin position="1"/>
        <end position="29"/>
    </location>
</feature>
<keyword evidence="4" id="KW-0904">Protein phosphatase</keyword>
<evidence type="ECO:0000259" key="7">
    <source>
        <dbReference type="PROSITE" id="PS50056"/>
    </source>
</evidence>
<feature type="region of interest" description="Disordered" evidence="5">
    <location>
        <begin position="324"/>
        <end position="364"/>
    </location>
</feature>
<evidence type="ECO:0000256" key="3">
    <source>
        <dbReference type="ARBA" id="ARBA00022801"/>
    </source>
</evidence>
<feature type="compositionally biased region" description="Low complexity" evidence="5">
    <location>
        <begin position="88"/>
        <end position="104"/>
    </location>
</feature>
<proteinExistence type="inferred from homology"/>
<sequence length="696" mass="75038">MLPVDLDQTPRQPSAIKPRRKGPPSFLRIDTPVQKPAIALFLQDPSTLATSDTLSSANSESDSSSPFSLPSKQRTMRNTKKLSLTLPSAHSNQSSNSLSLFSDATSDEPAPIIAPRRKASIVSIPAPSVSSRMHRKDEDDPVSDSYKDGPVCILPGIWLGNEDNAVNWKGLTDRGIRAILNVAREVASPFDQCKADESGTFYPAQDGKPDMHYLKLPWSHGQPDLIKDGFVTAMGFVDAALNRGDGVLIHCQCGVSRSATVAIALVMRAAVQPSPSIPSDVHALKGTGFSGAYDYVKGKSSCIGPNMLLIYQLQDYSQVLSGVTKSPSASERSSVNSEDEEEWSRRRRLLDEEPADPEGDLESIEAREAYALDRAMEERVVARKTSGSSLGSTSGIGMGPAWKARYGNRKRNSSINSNFSGSIISEDLVEEDEKEELLGVGGGFDAPSISSRSHSGGESTEEEANVSPDCTRPDKPLSSAPVFARPTARPFRFQKEFPEVPPSAPATKVSFGFVPRPHPTHRTKARPPPLTVLPPVPSSPDILVETNSPVPSPKAESSRHRPPPLSLNKHSGSTRIMEAEHTRPKSLLLNSNSRTSSRSSNLSHLSQCSSQTSLNTPSQTLFVFPPSPTLRVKTPHMVTVTSSQNSIPFPSIQTPRVSSFKPSGGHRKYFISLAVPPTPTTACTHANAHGFFDSGA</sequence>
<feature type="compositionally biased region" description="Low complexity" evidence="5">
    <location>
        <begin position="49"/>
        <end position="71"/>
    </location>
</feature>
<dbReference type="GO" id="GO:0008330">
    <property type="term" value="F:protein tyrosine/threonine phosphatase activity"/>
    <property type="evidence" value="ECO:0007669"/>
    <property type="project" value="TreeGrafter"/>
</dbReference>
<dbReference type="PANTHER" id="PTHR10159:SF519">
    <property type="entry name" value="DUAL SPECIFICITY PROTEIN PHOSPHATASE MPK3"/>
    <property type="match status" value="1"/>
</dbReference>
<feature type="compositionally biased region" description="Low complexity" evidence="5">
    <location>
        <begin position="448"/>
        <end position="458"/>
    </location>
</feature>
<feature type="compositionally biased region" description="Pro residues" evidence="5">
    <location>
        <begin position="526"/>
        <end position="538"/>
    </location>
</feature>
<dbReference type="EC" id="3.1.3.48" evidence="2"/>
<dbReference type="SUPFAM" id="SSF52799">
    <property type="entry name" value="(Phosphotyrosine protein) phosphatases II"/>
    <property type="match status" value="1"/>
</dbReference>
<accession>A0A286URY8</accession>
<evidence type="ECO:0000256" key="5">
    <source>
        <dbReference type="SAM" id="MobiDB-lite"/>
    </source>
</evidence>
<comment type="caution">
    <text evidence="8">The sequence shown here is derived from an EMBL/GenBank/DDBJ whole genome shotgun (WGS) entry which is preliminary data.</text>
</comment>
<reference evidence="8 9" key="1">
    <citation type="journal article" date="2017" name="Mol. Ecol.">
        <title>Comparative and population genomic landscape of Phellinus noxius: A hypervariable fungus causing root rot in trees.</title>
        <authorList>
            <person name="Chung C.L."/>
            <person name="Lee T.J."/>
            <person name="Akiba M."/>
            <person name="Lee H.H."/>
            <person name="Kuo T.H."/>
            <person name="Liu D."/>
            <person name="Ke H.M."/>
            <person name="Yokoi T."/>
            <person name="Roa M.B."/>
            <person name="Lu M.J."/>
            <person name="Chang Y.Y."/>
            <person name="Ann P.J."/>
            <person name="Tsai J.N."/>
            <person name="Chen C.Y."/>
            <person name="Tzean S.S."/>
            <person name="Ota Y."/>
            <person name="Hattori T."/>
            <person name="Sahashi N."/>
            <person name="Liou R.F."/>
            <person name="Kikuchi T."/>
            <person name="Tsai I.J."/>
        </authorList>
    </citation>
    <scope>NUCLEOTIDE SEQUENCE [LARGE SCALE GENOMIC DNA]</scope>
    <source>
        <strain evidence="8 9">FFPRI411160</strain>
    </source>
</reference>
<dbReference type="Gene3D" id="3.90.190.10">
    <property type="entry name" value="Protein tyrosine phosphatase superfamily"/>
    <property type="match status" value="1"/>
</dbReference>
<keyword evidence="9" id="KW-1185">Reference proteome</keyword>
<dbReference type="GO" id="GO:0033550">
    <property type="term" value="F:MAP kinase tyrosine phosphatase activity"/>
    <property type="evidence" value="ECO:0007669"/>
    <property type="project" value="TreeGrafter"/>
</dbReference>
<dbReference type="AlphaFoldDB" id="A0A286URY8"/>
<dbReference type="PANTHER" id="PTHR10159">
    <property type="entry name" value="DUAL SPECIFICITY PROTEIN PHOSPHATASE"/>
    <property type="match status" value="1"/>
</dbReference>
<gene>
    <name evidence="8" type="ORF">PNOK_0225100</name>
</gene>
<dbReference type="InterPro" id="IPR000387">
    <property type="entry name" value="Tyr_Pase_dom"/>
</dbReference>
<dbReference type="STRING" id="2282107.A0A286URY8"/>
<dbReference type="InterPro" id="IPR016130">
    <property type="entry name" value="Tyr_Pase_AS"/>
</dbReference>
<evidence type="ECO:0000313" key="8">
    <source>
        <dbReference type="EMBL" id="PAV22294.1"/>
    </source>
</evidence>
<feature type="region of interest" description="Disordered" evidence="5">
    <location>
        <begin position="85"/>
        <end position="104"/>
    </location>
</feature>
<feature type="domain" description="Tyrosine-protein phosphatase" evidence="6">
    <location>
        <begin position="149"/>
        <end position="322"/>
    </location>
</feature>
<dbReference type="Pfam" id="PF00782">
    <property type="entry name" value="DSPc"/>
    <property type="match status" value="1"/>
</dbReference>
<feature type="region of interest" description="Disordered" evidence="5">
    <location>
        <begin position="49"/>
        <end position="76"/>
    </location>
</feature>
<dbReference type="GO" id="GO:0017017">
    <property type="term" value="F:MAP kinase tyrosine/serine/threonine phosphatase activity"/>
    <property type="evidence" value="ECO:0007669"/>
    <property type="project" value="TreeGrafter"/>
</dbReference>
<dbReference type="InterPro" id="IPR029021">
    <property type="entry name" value="Prot-tyrosine_phosphatase-like"/>
</dbReference>
<feature type="domain" description="Tyrosine specific protein phosphatases" evidence="7">
    <location>
        <begin position="228"/>
        <end position="285"/>
    </location>
</feature>
<dbReference type="PROSITE" id="PS50054">
    <property type="entry name" value="TYR_PHOSPHATASE_DUAL"/>
    <property type="match status" value="1"/>
</dbReference>
<evidence type="ECO:0000256" key="2">
    <source>
        <dbReference type="ARBA" id="ARBA00013064"/>
    </source>
</evidence>
<keyword evidence="3" id="KW-0378">Hydrolase</keyword>
<dbReference type="SMART" id="SM00195">
    <property type="entry name" value="DSPc"/>
    <property type="match status" value="1"/>
</dbReference>
<evidence type="ECO:0000256" key="1">
    <source>
        <dbReference type="ARBA" id="ARBA00008601"/>
    </source>
</evidence>
<dbReference type="OrthoDB" id="2017893at2759"/>
<evidence type="ECO:0000313" key="9">
    <source>
        <dbReference type="Proteomes" id="UP000217199"/>
    </source>
</evidence>
<organism evidence="8 9">
    <name type="scientific">Pyrrhoderma noxium</name>
    <dbReference type="NCBI Taxonomy" id="2282107"/>
    <lineage>
        <taxon>Eukaryota</taxon>
        <taxon>Fungi</taxon>
        <taxon>Dikarya</taxon>
        <taxon>Basidiomycota</taxon>
        <taxon>Agaricomycotina</taxon>
        <taxon>Agaricomycetes</taxon>
        <taxon>Hymenochaetales</taxon>
        <taxon>Hymenochaetaceae</taxon>
        <taxon>Pyrrhoderma</taxon>
    </lineage>
</organism>
<name>A0A286URY8_9AGAM</name>
<evidence type="ECO:0000256" key="4">
    <source>
        <dbReference type="ARBA" id="ARBA00022912"/>
    </source>
</evidence>
<dbReference type="EMBL" id="NBII01000002">
    <property type="protein sequence ID" value="PAV22294.1"/>
    <property type="molecule type" value="Genomic_DNA"/>
</dbReference>
<feature type="region of interest" description="Disordered" evidence="5">
    <location>
        <begin position="434"/>
        <end position="613"/>
    </location>
</feature>
<dbReference type="PROSITE" id="PS00383">
    <property type="entry name" value="TYR_PHOSPHATASE_1"/>
    <property type="match status" value="1"/>
</dbReference>
<feature type="compositionally biased region" description="Acidic residues" evidence="5">
    <location>
        <begin position="352"/>
        <end position="363"/>
    </location>
</feature>
<comment type="similarity">
    <text evidence="1">Belongs to the protein-tyrosine phosphatase family. Non-receptor class dual specificity subfamily.</text>
</comment>
<dbReference type="InterPro" id="IPR000340">
    <property type="entry name" value="Dual-sp_phosphatase_cat-dom"/>
</dbReference>
<feature type="compositionally biased region" description="Low complexity" evidence="5">
    <location>
        <begin position="586"/>
        <end position="610"/>
    </location>
</feature>